<dbReference type="GeneID" id="113469982"/>
<feature type="region of interest" description="Disordered" evidence="1">
    <location>
        <begin position="108"/>
        <end position="128"/>
    </location>
</feature>
<sequence length="1022" mass="114024">MLIESMICHVVSSPGHVPAQQSSTLAAHSLQSVWLAELSHQSGPWGRPTPPTPPPLLLGTGAVVISPAKLSRTSSARSTLLSAALNDKSSLHPPGHIAPGQNSLVLVDTTSSDNEDSPGQGGPVPVKSQTLQVTYNALDFEYFTNVIHSGDEEEKGGEGKTKEGGEGRGQFRVSKVVEPYEQYRNRAMEEVVFSSYDFKVLTLFILTDLVRSAQVPSDLSISSIQSHPLLHILKFSLDYLSTLQLSTHLLKDTVSIRIKALLCLLIHTCLGKIKHNREFVKYIIQYHGILSTLIKIVEDVVSHMDNARLGRMPTGRKISGSAKNESSGKGNDLLTGQKISGNASNGKESDFEPAKKGTGKEEIDGKLDVGEEKVDEEIALSEDKPEPSEGVPSVESVDKSESSEETDKGRDRGIEESKRNEEPSEQTNASDEVNVHVENCQRNIEREKIDNKINSADTFTNVEKGHKNTKDDFTNLENGDKRNINSLTNRFVDLTTQHRESLDAQWTTYLFNLTFTILILYKHIIKYYNTNEEKFNIFLQILNNLVNNNESAIITLAQYLTLTLLKLNHSNHKVQELKLLETFIVFKTMCQEKASSAGGSESPPSAKPDENHLKQTLVTGINRRHFSLKQCWDLLVKCSIQSVCVNQTVKMNILQQHPMYNSDYESNNSSYTSTKSSPDNLPPSDHIHTSTNKHKCTILFSSHIITAIDIVLHYIVNNGRKISSHGEQRDEKSGSTHAREFQREINEKSDSTQARKFQSSSVNEGSGSTHALDSQRGSVKEGSSSTHARDFQRDSVNEKESPASIQRETLDKSDSQMSSSVVSSHQAALPNAELCSEHEILYCLQNVISMIKNNRENCLTLLRRNIVSKLLKYYFDFGSRNVRVLILNIVVQIGTYDLRSKELLHLIQLFKAEAVNQLANHKKLGAHDSEETSDLFILDTLQSLVTQHKTHPEFSMKLLPPCRHLKPCQLDLEALSNKLSYSMMQSYDKNGMVSPWNTSAVCIPITCDLGWALWVRFPRADI</sequence>
<dbReference type="Proteomes" id="UP000079169">
    <property type="component" value="Unplaced"/>
</dbReference>
<reference evidence="3" key="1">
    <citation type="submission" date="2025-08" db="UniProtKB">
        <authorList>
            <consortium name="RefSeq"/>
        </authorList>
    </citation>
    <scope>IDENTIFICATION</scope>
</reference>
<organism evidence="2 3">
    <name type="scientific">Diaphorina citri</name>
    <name type="common">Asian citrus psyllid</name>
    <dbReference type="NCBI Taxonomy" id="121845"/>
    <lineage>
        <taxon>Eukaryota</taxon>
        <taxon>Metazoa</taxon>
        <taxon>Ecdysozoa</taxon>
        <taxon>Arthropoda</taxon>
        <taxon>Hexapoda</taxon>
        <taxon>Insecta</taxon>
        <taxon>Pterygota</taxon>
        <taxon>Neoptera</taxon>
        <taxon>Paraneoptera</taxon>
        <taxon>Hemiptera</taxon>
        <taxon>Sternorrhyncha</taxon>
        <taxon>Psylloidea</taxon>
        <taxon>Psyllidae</taxon>
        <taxon>Diaphorininae</taxon>
        <taxon>Diaphorina</taxon>
    </lineage>
</organism>
<evidence type="ECO:0000313" key="2">
    <source>
        <dbReference type="Proteomes" id="UP000079169"/>
    </source>
</evidence>
<feature type="region of interest" description="Disordered" evidence="1">
    <location>
        <begin position="664"/>
        <end position="688"/>
    </location>
</feature>
<feature type="region of interest" description="Disordered" evidence="1">
    <location>
        <begin position="723"/>
        <end position="822"/>
    </location>
</feature>
<protein>
    <submittedName>
        <fullName evidence="3">Uncharacterized protein LOC113469982</fullName>
    </submittedName>
</protein>
<feature type="compositionally biased region" description="Basic and acidic residues" evidence="1">
    <location>
        <begin position="724"/>
        <end position="750"/>
    </location>
</feature>
<feature type="compositionally biased region" description="Basic and acidic residues" evidence="1">
    <location>
        <begin position="156"/>
        <end position="166"/>
    </location>
</feature>
<keyword evidence="2" id="KW-1185">Reference proteome</keyword>
<feature type="region of interest" description="Disordered" evidence="1">
    <location>
        <begin position="149"/>
        <end position="170"/>
    </location>
</feature>
<feature type="compositionally biased region" description="Low complexity" evidence="1">
    <location>
        <begin position="664"/>
        <end position="677"/>
    </location>
</feature>
<gene>
    <name evidence="3" type="primary">LOC113469982</name>
</gene>
<feature type="region of interest" description="Disordered" evidence="1">
    <location>
        <begin position="310"/>
        <end position="435"/>
    </location>
</feature>
<accession>A0A3Q0JAZ9</accession>
<name>A0A3Q0JAZ9_DIACI</name>
<feature type="compositionally biased region" description="Basic and acidic residues" evidence="1">
    <location>
        <begin position="787"/>
        <end position="801"/>
    </location>
</feature>
<dbReference type="AlphaFoldDB" id="A0A3Q0JAZ9"/>
<feature type="compositionally biased region" description="Polar residues" evidence="1">
    <location>
        <begin position="337"/>
        <end position="346"/>
    </location>
</feature>
<evidence type="ECO:0000256" key="1">
    <source>
        <dbReference type="SAM" id="MobiDB-lite"/>
    </source>
</evidence>
<feature type="compositionally biased region" description="Basic and acidic residues" evidence="1">
    <location>
        <begin position="347"/>
        <end position="372"/>
    </location>
</feature>
<evidence type="ECO:0000313" key="3">
    <source>
        <dbReference type="RefSeq" id="XP_026683885.1"/>
    </source>
</evidence>
<feature type="compositionally biased region" description="Polar residues" evidence="1">
    <location>
        <begin position="751"/>
        <end position="786"/>
    </location>
</feature>
<feature type="compositionally biased region" description="Basic and acidic residues" evidence="1">
    <location>
        <begin position="396"/>
        <end position="422"/>
    </location>
</feature>
<dbReference type="PaxDb" id="121845-A0A3Q0JAZ9"/>
<proteinExistence type="predicted"/>
<dbReference type="KEGG" id="dci:113469982"/>
<dbReference type="RefSeq" id="XP_026683885.1">
    <property type="nucleotide sequence ID" value="XM_026828084.1"/>
</dbReference>